<sequence>MAEKSTSSDDAEPKYEYPSGLAVTLILTSVTLAYFLFFLDLAVLSTATPAITSEFDSLVDVGWYGGAYQLGSAAFQPLTGKIYSQFSIKWTFLVFFVLFEIGSAICGAAQSSPMFIVGRAIAGVGSAGVANGAVTTISAVLPTKKQAIFMGLNMGMGQLGLATGPIIGGAFTTNVSWRWCFYINLPLGVIVGGFLLFNTIPEPKPKSPPLEILGTAIKSLDLPGFMLFCPAVVMFLLGLQFGGNQHPWNGSVVIGLLIGGAVAFGLFLVWEYRRGDEAMLPFAMLRHRVIWSTAMTMFFSLSSVLVADFYIAIYFQAIRDDSPLMSGVHMLPITLGLVLFTMVSGALISVLGYYLPFLLAGGAISAVGYGLLSTLSPTTSVVKWIGYQILYGVASGCTTAAPYIAIQNLVSPAQISQAMAIIIFWQNIGAATSLIAANAIFSNTLRHQLQQRVAQIGRDPDVIVAAGVRSIRDVVSGSQLAAVLTAYANSIDHVMYLGLAVSLAVLVFSPGLGWKDIRKVKELQIIGSEPSDSDDPESAGTSRWSLAQLTDHLGIIFEEYVSQLPITMSAYHYNDIRRDGFVSAFGRFMTDPGRMDRIEGSQLRSMFLPKLSREGQKALRDNSDFVRAQLKHYGVQFEEREFTGQGTALMKAALQAGKCDQVPDRIMKLQRQMHAEWLSERTPEQLSSHPDWVMQKYFLSGDQPDRTKTATVVGIPFDRHSQYRSGQMIEAASKITGLHHMRAFGPETQVIFMGWDRAFVEKAADQYPVEEARRLQDEEDERENEREKLHMDYLNSRRQQAEDVTPVGTYIVDSEIIEREYPDMADDLSLDIHRTDTPGVFKVDFDFRILQGVMIICSEKFALDEYCAQANRDDESDWNDSMDEVGSEEETDDEDSVPAKKLGAKRNPTASNPMTRPKKHKVGQNQPRKYLLKLKCREMGEGMIHFQASDGTINFKDKNFASFEGVADFPGVGQGVSFFARKISDLPCPSGNDWTDYSERQYEMERVNRWR</sequence>
<evidence type="ECO:0000256" key="5">
    <source>
        <dbReference type="ARBA" id="ARBA00023136"/>
    </source>
</evidence>
<feature type="domain" description="Major facilitator superfamily (MFS) profile" evidence="8">
    <location>
        <begin position="26"/>
        <end position="517"/>
    </location>
</feature>
<evidence type="ECO:0000256" key="2">
    <source>
        <dbReference type="ARBA" id="ARBA00007520"/>
    </source>
</evidence>
<feature type="transmembrane region" description="Helical" evidence="7">
    <location>
        <begin position="290"/>
        <end position="315"/>
    </location>
</feature>
<evidence type="ECO:0000313" key="9">
    <source>
        <dbReference type="EMBL" id="GFF53330.1"/>
    </source>
</evidence>
<dbReference type="SUPFAM" id="SSF103473">
    <property type="entry name" value="MFS general substrate transporter"/>
    <property type="match status" value="1"/>
</dbReference>
<organism evidence="9 10">
    <name type="scientific">Aspergillus udagawae</name>
    <dbReference type="NCBI Taxonomy" id="91492"/>
    <lineage>
        <taxon>Eukaryota</taxon>
        <taxon>Fungi</taxon>
        <taxon>Dikarya</taxon>
        <taxon>Ascomycota</taxon>
        <taxon>Pezizomycotina</taxon>
        <taxon>Eurotiomycetes</taxon>
        <taxon>Eurotiomycetidae</taxon>
        <taxon>Eurotiales</taxon>
        <taxon>Aspergillaceae</taxon>
        <taxon>Aspergillus</taxon>
        <taxon>Aspergillus subgen. Fumigati</taxon>
    </lineage>
</organism>
<keyword evidence="3 7" id="KW-0812">Transmembrane</keyword>
<feature type="transmembrane region" description="Helical" evidence="7">
    <location>
        <begin position="418"/>
        <end position="441"/>
    </location>
</feature>
<evidence type="ECO:0000256" key="7">
    <source>
        <dbReference type="SAM" id="Phobius"/>
    </source>
</evidence>
<dbReference type="AlphaFoldDB" id="A0A8H3S8E1"/>
<feature type="transmembrane region" description="Helical" evidence="7">
    <location>
        <begin position="251"/>
        <end position="270"/>
    </location>
</feature>
<dbReference type="EMBL" id="BLKC01000103">
    <property type="protein sequence ID" value="GFF53330.1"/>
    <property type="molecule type" value="Genomic_DNA"/>
</dbReference>
<accession>A0A8H3S8E1</accession>
<comment type="subcellular location">
    <subcellularLocation>
        <location evidence="1">Membrane</location>
        <topology evidence="1">Multi-pass membrane protein</topology>
    </subcellularLocation>
</comment>
<evidence type="ECO:0000259" key="8">
    <source>
        <dbReference type="PROSITE" id="PS50850"/>
    </source>
</evidence>
<keyword evidence="5 7" id="KW-0472">Membrane</keyword>
<reference evidence="9 10" key="1">
    <citation type="submission" date="2020-01" db="EMBL/GenBank/DDBJ databases">
        <title>Draft genome sequence of Aspergillus udagawae IFM 46972.</title>
        <authorList>
            <person name="Takahashi H."/>
            <person name="Yaguchi T."/>
        </authorList>
    </citation>
    <scope>NUCLEOTIDE SEQUENCE [LARGE SCALE GENOMIC DNA]</scope>
    <source>
        <strain evidence="9 10">IFM 46972</strain>
    </source>
</reference>
<evidence type="ECO:0000256" key="6">
    <source>
        <dbReference type="SAM" id="MobiDB-lite"/>
    </source>
</evidence>
<feature type="compositionally biased region" description="Acidic residues" evidence="6">
    <location>
        <begin position="874"/>
        <end position="896"/>
    </location>
</feature>
<dbReference type="InterPro" id="IPR020846">
    <property type="entry name" value="MFS_dom"/>
</dbReference>
<name>A0A8H3S8E1_9EURO</name>
<feature type="transmembrane region" description="Helical" evidence="7">
    <location>
        <begin position="21"/>
        <end position="39"/>
    </location>
</feature>
<protein>
    <submittedName>
        <fullName evidence="9">Putative HC-toxin efflux carrier TOXA</fullName>
    </submittedName>
</protein>
<feature type="transmembrane region" description="Helical" evidence="7">
    <location>
        <begin position="121"/>
        <end position="141"/>
    </location>
</feature>
<evidence type="ECO:0000313" key="10">
    <source>
        <dbReference type="Proteomes" id="UP000465221"/>
    </source>
</evidence>
<feature type="region of interest" description="Disordered" evidence="6">
    <location>
        <begin position="873"/>
        <end position="925"/>
    </location>
</feature>
<dbReference type="PANTHER" id="PTHR23501:SF155">
    <property type="entry name" value="EFFLUX PUMP AFOB"/>
    <property type="match status" value="1"/>
</dbReference>
<feature type="transmembrane region" description="Helical" evidence="7">
    <location>
        <begin position="494"/>
        <end position="514"/>
    </location>
</feature>
<dbReference type="PROSITE" id="PS50850">
    <property type="entry name" value="MFS"/>
    <property type="match status" value="1"/>
</dbReference>
<dbReference type="Pfam" id="PF07690">
    <property type="entry name" value="MFS_1"/>
    <property type="match status" value="1"/>
</dbReference>
<dbReference type="PANTHER" id="PTHR23501">
    <property type="entry name" value="MAJOR FACILITATOR SUPERFAMILY"/>
    <property type="match status" value="1"/>
</dbReference>
<proteinExistence type="inferred from homology"/>
<evidence type="ECO:0000256" key="3">
    <source>
        <dbReference type="ARBA" id="ARBA00022692"/>
    </source>
</evidence>
<comment type="caution">
    <text evidence="9">The sequence shown here is derived from an EMBL/GenBank/DDBJ whole genome shotgun (WGS) entry which is preliminary data.</text>
</comment>
<evidence type="ECO:0000256" key="1">
    <source>
        <dbReference type="ARBA" id="ARBA00004141"/>
    </source>
</evidence>
<feature type="transmembrane region" description="Helical" evidence="7">
    <location>
        <begin position="354"/>
        <end position="372"/>
    </location>
</feature>
<dbReference type="GO" id="GO:0005886">
    <property type="term" value="C:plasma membrane"/>
    <property type="evidence" value="ECO:0007669"/>
    <property type="project" value="TreeGrafter"/>
</dbReference>
<gene>
    <name evidence="9" type="ORF">IFM46972_09756</name>
</gene>
<comment type="similarity">
    <text evidence="2">Belongs to the major facilitator superfamily. TCR/Tet family.</text>
</comment>
<feature type="transmembrane region" description="Helical" evidence="7">
    <location>
        <begin position="90"/>
        <end position="109"/>
    </location>
</feature>
<dbReference type="FunFam" id="1.20.1250.20:FF:000489">
    <property type="entry name" value="MFS general substrate transporter"/>
    <property type="match status" value="1"/>
</dbReference>
<feature type="transmembrane region" description="Helical" evidence="7">
    <location>
        <begin position="220"/>
        <end position="239"/>
    </location>
</feature>
<feature type="transmembrane region" description="Helical" evidence="7">
    <location>
        <begin position="147"/>
        <end position="167"/>
    </location>
</feature>
<dbReference type="InterPro" id="IPR011701">
    <property type="entry name" value="MFS"/>
</dbReference>
<dbReference type="Gene3D" id="1.20.1250.20">
    <property type="entry name" value="MFS general substrate transporter like domains"/>
    <property type="match status" value="2"/>
</dbReference>
<feature type="transmembrane region" description="Helical" evidence="7">
    <location>
        <begin position="327"/>
        <end position="348"/>
    </location>
</feature>
<dbReference type="GO" id="GO:0022857">
    <property type="term" value="F:transmembrane transporter activity"/>
    <property type="evidence" value="ECO:0007669"/>
    <property type="project" value="InterPro"/>
</dbReference>
<feature type="transmembrane region" description="Helical" evidence="7">
    <location>
        <begin position="179"/>
        <end position="200"/>
    </location>
</feature>
<dbReference type="Proteomes" id="UP000465221">
    <property type="component" value="Unassembled WGS sequence"/>
</dbReference>
<dbReference type="InterPro" id="IPR036259">
    <property type="entry name" value="MFS_trans_sf"/>
</dbReference>
<keyword evidence="4 7" id="KW-1133">Transmembrane helix</keyword>
<dbReference type="CDD" id="cd17502">
    <property type="entry name" value="MFS_Azr1_MDR_like"/>
    <property type="match status" value="1"/>
</dbReference>
<feature type="transmembrane region" description="Helical" evidence="7">
    <location>
        <begin position="384"/>
        <end position="406"/>
    </location>
</feature>
<evidence type="ECO:0000256" key="4">
    <source>
        <dbReference type="ARBA" id="ARBA00022989"/>
    </source>
</evidence>